<feature type="chain" id="PRO_5021788637" evidence="2">
    <location>
        <begin position="22"/>
        <end position="53"/>
    </location>
</feature>
<organism evidence="3 4">
    <name type="scientific">Rosistilla oblonga</name>
    <dbReference type="NCBI Taxonomy" id="2527990"/>
    <lineage>
        <taxon>Bacteria</taxon>
        <taxon>Pseudomonadati</taxon>
        <taxon>Planctomycetota</taxon>
        <taxon>Planctomycetia</taxon>
        <taxon>Pirellulales</taxon>
        <taxon>Pirellulaceae</taxon>
        <taxon>Rosistilla</taxon>
    </lineage>
</organism>
<keyword evidence="2" id="KW-0732">Signal</keyword>
<proteinExistence type="predicted"/>
<keyword evidence="4" id="KW-1185">Reference proteome</keyword>
<dbReference type="Proteomes" id="UP000316770">
    <property type="component" value="Chromosome"/>
</dbReference>
<protein>
    <submittedName>
        <fullName evidence="3">Uncharacterized protein</fullName>
    </submittedName>
</protein>
<sequence precursor="true">MNLTRTGLSILLLSFVFVAGCQEQPADPNDNYTPTPDIETPSPGGMESTPTPS</sequence>
<reference evidence="3 4" key="1">
    <citation type="submission" date="2019-02" db="EMBL/GenBank/DDBJ databases">
        <title>Deep-cultivation of Planctomycetes and their phenomic and genomic characterization uncovers novel biology.</title>
        <authorList>
            <person name="Wiegand S."/>
            <person name="Jogler M."/>
            <person name="Boedeker C."/>
            <person name="Pinto D."/>
            <person name="Vollmers J."/>
            <person name="Rivas-Marin E."/>
            <person name="Kohn T."/>
            <person name="Peeters S.H."/>
            <person name="Heuer A."/>
            <person name="Rast P."/>
            <person name="Oberbeckmann S."/>
            <person name="Bunk B."/>
            <person name="Jeske O."/>
            <person name="Meyerdierks A."/>
            <person name="Storesund J.E."/>
            <person name="Kallscheuer N."/>
            <person name="Luecker S."/>
            <person name="Lage O.M."/>
            <person name="Pohl T."/>
            <person name="Merkel B.J."/>
            <person name="Hornburger P."/>
            <person name="Mueller R.-W."/>
            <person name="Bruemmer F."/>
            <person name="Labrenz M."/>
            <person name="Spormann A.M."/>
            <person name="Op den Camp H."/>
            <person name="Overmann J."/>
            <person name="Amann R."/>
            <person name="Jetten M.S.M."/>
            <person name="Mascher T."/>
            <person name="Medema M.H."/>
            <person name="Devos D.P."/>
            <person name="Kaster A.-K."/>
            <person name="Ovreas L."/>
            <person name="Rohde M."/>
            <person name="Galperin M.Y."/>
            <person name="Jogler C."/>
        </authorList>
    </citation>
    <scope>NUCLEOTIDE SEQUENCE [LARGE SCALE GENOMIC DNA]</scope>
    <source>
        <strain evidence="3 4">Mal33</strain>
    </source>
</reference>
<dbReference type="EMBL" id="CP036318">
    <property type="protein sequence ID" value="QDV58308.1"/>
    <property type="molecule type" value="Genomic_DNA"/>
</dbReference>
<evidence type="ECO:0000256" key="2">
    <source>
        <dbReference type="SAM" id="SignalP"/>
    </source>
</evidence>
<gene>
    <name evidence="3" type="ORF">Mal33_43260</name>
</gene>
<evidence type="ECO:0000313" key="4">
    <source>
        <dbReference type="Proteomes" id="UP000316770"/>
    </source>
</evidence>
<dbReference type="PROSITE" id="PS51257">
    <property type="entry name" value="PROKAR_LIPOPROTEIN"/>
    <property type="match status" value="1"/>
</dbReference>
<feature type="region of interest" description="Disordered" evidence="1">
    <location>
        <begin position="23"/>
        <end position="53"/>
    </location>
</feature>
<dbReference type="AlphaFoldDB" id="A0A518IYZ9"/>
<feature type="signal peptide" evidence="2">
    <location>
        <begin position="1"/>
        <end position="21"/>
    </location>
</feature>
<evidence type="ECO:0000256" key="1">
    <source>
        <dbReference type="SAM" id="MobiDB-lite"/>
    </source>
</evidence>
<name>A0A518IYZ9_9BACT</name>
<evidence type="ECO:0000313" key="3">
    <source>
        <dbReference type="EMBL" id="QDV58308.1"/>
    </source>
</evidence>
<accession>A0A518IYZ9</accession>
<dbReference type="RefSeq" id="WP_197452790.1">
    <property type="nucleotide sequence ID" value="NZ_CP036318.1"/>
</dbReference>